<dbReference type="EMBL" id="MU069446">
    <property type="protein sequence ID" value="KAF5843238.1"/>
    <property type="molecule type" value="Genomic_DNA"/>
</dbReference>
<evidence type="ECO:0000313" key="2">
    <source>
        <dbReference type="Proteomes" id="UP000815325"/>
    </source>
</evidence>
<proteinExistence type="predicted"/>
<organism evidence="1 2">
    <name type="scientific">Dunaliella salina</name>
    <name type="common">Green alga</name>
    <name type="synonym">Protococcus salinus</name>
    <dbReference type="NCBI Taxonomy" id="3046"/>
    <lineage>
        <taxon>Eukaryota</taxon>
        <taxon>Viridiplantae</taxon>
        <taxon>Chlorophyta</taxon>
        <taxon>core chlorophytes</taxon>
        <taxon>Chlorophyceae</taxon>
        <taxon>CS clade</taxon>
        <taxon>Chlamydomonadales</taxon>
        <taxon>Dunaliellaceae</taxon>
        <taxon>Dunaliella</taxon>
    </lineage>
</organism>
<name>A0ABQ7H8S3_DUNSA</name>
<accession>A0ABQ7H8S3</accession>
<dbReference type="Proteomes" id="UP000815325">
    <property type="component" value="Unassembled WGS sequence"/>
</dbReference>
<protein>
    <submittedName>
        <fullName evidence="1">Uncharacterized protein</fullName>
    </submittedName>
</protein>
<comment type="caution">
    <text evidence="1">The sequence shown here is derived from an EMBL/GenBank/DDBJ whole genome shotgun (WGS) entry which is preliminary data.</text>
</comment>
<reference evidence="1" key="1">
    <citation type="submission" date="2017-08" db="EMBL/GenBank/DDBJ databases">
        <authorList>
            <person name="Polle J.E."/>
            <person name="Barry K."/>
            <person name="Cushman J."/>
            <person name="Schmutz J."/>
            <person name="Tran D."/>
            <person name="Hathwaick L.T."/>
            <person name="Yim W.C."/>
            <person name="Jenkins J."/>
            <person name="Mckie-Krisberg Z.M."/>
            <person name="Prochnik S."/>
            <person name="Lindquist E."/>
            <person name="Dockter R.B."/>
            <person name="Adam C."/>
            <person name="Molina H."/>
            <person name="Bunkerborg J."/>
            <person name="Jin E."/>
            <person name="Buchheim M."/>
            <person name="Magnuson J."/>
        </authorList>
    </citation>
    <scope>NUCLEOTIDE SEQUENCE</scope>
    <source>
        <strain evidence="1">CCAP 19/18</strain>
    </source>
</reference>
<evidence type="ECO:0000313" key="1">
    <source>
        <dbReference type="EMBL" id="KAF5843238.1"/>
    </source>
</evidence>
<gene>
    <name evidence="1" type="ORF">DUNSADRAFT_914</name>
</gene>
<keyword evidence="2" id="KW-1185">Reference proteome</keyword>
<sequence>MVVSSRLLQQRGVGKSTWIALVTSGVLGRGRGPQRAGGQLSSLIVSSQAAPWE</sequence>